<sequence>MDTIIFSPREQNQKESQAITNNPVTRGSKWYNYIPSGVILIFRRLSVWFYVIAFCMQCFIETSIDFSYTLVPLILTILTTITIDLIQNARKKKTIKRINNLSCTVYRNNEWIETTWGTLKTGEIVKMQNNDVAPADLILLFTSDGQPISVETHIIDGSTQLSPRYGPELSELLHENSLLNSTFTVRDINRVKYEEPNTAKSQLTSKYNFFAKIDLGSKQYDLTNKNFIERYSYTYHSGYILCGVVFTGEDCWTVKNTPIIHKFSLLENILNDSSLLLIGISILFSIIAASFSLLFTKKVKSWPFELDLKTSDFFLQNLWNYLILLIPISPLEIYPLLDFIFIVNSFLIMMSHKKSTIPNIRVLDEISHVDTVITSKSMLLEHKPTLKRIYLNGKSYGMDVTTRQLSQNIENDLLQNRTMMSQFYDSSLKADESNHMFFVSLTLCHSASIVGTSDKFNYISRFPDDEHLLRLAALNGYILMGRNENESIVRINGKTRRYKTKRIIHSSLRHPRISIIVEDEEGTIILFTRGVYKTMINIVDDNEKCVPIYDTYHEEGLHVETASYQYITPLQYQQFEQKMAEFGEGNVDFEFSVVESLEKHSVLLAMFGFEDQPRDGALIFLARVKNGCNQIVLSSQSKGTSLIITGIALGLINLGPVVGTIKGPIIEDVEISISYVLEQSHYDVLIISGQSVEFLLQSEYAYEVAQLILNTKVIILQRSDQLQASQFIEYLQNVTNQVVMAVGHSVYDSVYMAQANVSCAVRSNEIQPCSVTSDIVVNNFENLCDVIFLHGVYLRERVRTFINYIIPRNMVTCFAVFWYGIFNCFSGTPLFREADYFSMMYFFTLVPVISRSIFNIKEHMYNLLSDPSIYKNENEPILTRKRILVSFAASLLLSFALIFVSKVVLSDSGAFMSTISIPHYSHAIMGCIVYGSLGFVLPTFDTWNLIHHLLVWGSQILYYTSYRVATELEISKRIYGVTHQVFIKPNSILMMVLSLFLGMFFSASFQMFKKYMKKKREIASQ</sequence>
<reference evidence="9" key="2">
    <citation type="journal article" date="2007" name="Science">
        <title>Draft genome sequence of the sexually transmitted pathogen Trichomonas vaginalis.</title>
        <authorList>
            <person name="Carlton J.M."/>
            <person name="Hirt R.P."/>
            <person name="Silva J.C."/>
            <person name="Delcher A.L."/>
            <person name="Schatz M."/>
            <person name="Zhao Q."/>
            <person name="Wortman J.R."/>
            <person name="Bidwell S.L."/>
            <person name="Alsmark U.C.M."/>
            <person name="Besteiro S."/>
            <person name="Sicheritz-Ponten T."/>
            <person name="Noel C.J."/>
            <person name="Dacks J.B."/>
            <person name="Foster P.G."/>
            <person name="Simillion C."/>
            <person name="Van de Peer Y."/>
            <person name="Miranda-Saavedra D."/>
            <person name="Barton G.J."/>
            <person name="Westrop G.D."/>
            <person name="Mueller S."/>
            <person name="Dessi D."/>
            <person name="Fiori P.L."/>
            <person name="Ren Q."/>
            <person name="Paulsen I."/>
            <person name="Zhang H."/>
            <person name="Bastida-Corcuera F.D."/>
            <person name="Simoes-Barbosa A."/>
            <person name="Brown M.T."/>
            <person name="Hayes R.D."/>
            <person name="Mukherjee M."/>
            <person name="Okumura C.Y."/>
            <person name="Schneider R."/>
            <person name="Smith A.J."/>
            <person name="Vanacova S."/>
            <person name="Villalvazo M."/>
            <person name="Haas B.J."/>
            <person name="Pertea M."/>
            <person name="Feldblyum T.V."/>
            <person name="Utterback T.R."/>
            <person name="Shu C.L."/>
            <person name="Osoegawa K."/>
            <person name="de Jong P.J."/>
            <person name="Hrdy I."/>
            <person name="Horvathova L."/>
            <person name="Zubacova Z."/>
            <person name="Dolezal P."/>
            <person name="Malik S.B."/>
            <person name="Logsdon J.M. Jr."/>
            <person name="Henze K."/>
            <person name="Gupta A."/>
            <person name="Wang C.C."/>
            <person name="Dunne R.L."/>
            <person name="Upcroft J.A."/>
            <person name="Upcroft P."/>
            <person name="White O."/>
            <person name="Salzberg S.L."/>
            <person name="Tang P."/>
            <person name="Chiu C.-H."/>
            <person name="Lee Y.-S."/>
            <person name="Embley T.M."/>
            <person name="Coombs G.H."/>
            <person name="Mottram J.C."/>
            <person name="Tachezy J."/>
            <person name="Fraser-Liggett C.M."/>
            <person name="Johnson P.J."/>
        </authorList>
    </citation>
    <scope>NUCLEOTIDE SEQUENCE [LARGE SCALE GENOMIC DNA]</scope>
    <source>
        <strain evidence="9">G3</strain>
    </source>
</reference>
<comment type="subcellular location">
    <subcellularLocation>
        <location evidence="1">Membrane</location>
        <topology evidence="1">Multi-pass membrane protein</topology>
    </subcellularLocation>
</comment>
<dbReference type="GO" id="GO:0045332">
    <property type="term" value="P:phospholipid translocation"/>
    <property type="evidence" value="ECO:0000318"/>
    <property type="project" value="GO_Central"/>
</dbReference>
<feature type="transmembrane region" description="Helical" evidence="7">
    <location>
        <begin position="836"/>
        <end position="854"/>
    </location>
</feature>
<feature type="transmembrane region" description="Helical" evidence="7">
    <location>
        <begin position="883"/>
        <end position="905"/>
    </location>
</feature>
<dbReference type="VEuPathDB" id="TrichDB:TVAG_050830"/>
<feature type="transmembrane region" description="Helical" evidence="7">
    <location>
        <begin position="318"/>
        <end position="347"/>
    </location>
</feature>
<dbReference type="InterPro" id="IPR032630">
    <property type="entry name" value="P_typ_ATPase_c"/>
</dbReference>
<keyword evidence="5 7" id="KW-1133">Transmembrane helix</keyword>
<evidence type="ECO:0000256" key="1">
    <source>
        <dbReference type="ARBA" id="ARBA00004141"/>
    </source>
</evidence>
<keyword evidence="6 7" id="KW-0472">Membrane</keyword>
<dbReference type="InterPro" id="IPR023299">
    <property type="entry name" value="ATPase_P-typ_cyto_dom_N"/>
</dbReference>
<dbReference type="GO" id="GO:0046872">
    <property type="term" value="F:metal ion binding"/>
    <property type="evidence" value="ECO:0007669"/>
    <property type="project" value="UniProtKB-KW"/>
</dbReference>
<evidence type="ECO:0000313" key="10">
    <source>
        <dbReference type="Proteomes" id="UP000001542"/>
    </source>
</evidence>
<dbReference type="GO" id="GO:0000166">
    <property type="term" value="F:nucleotide binding"/>
    <property type="evidence" value="ECO:0007669"/>
    <property type="project" value="InterPro"/>
</dbReference>
<dbReference type="InParanoid" id="A2EEP2"/>
<dbReference type="EMBL" id="DS113369">
    <property type="protein sequence ID" value="EAY08848.1"/>
    <property type="molecule type" value="Genomic_DNA"/>
</dbReference>
<keyword evidence="10" id="KW-1185">Reference proteome</keyword>
<dbReference type="FunFam" id="3.40.1110.10:FF:000235">
    <property type="entry name" value="Uncharacterized protein"/>
    <property type="match status" value="1"/>
</dbReference>
<dbReference type="SMR" id="A2EEP2"/>
<evidence type="ECO:0000256" key="3">
    <source>
        <dbReference type="ARBA" id="ARBA00022723"/>
    </source>
</evidence>
<dbReference type="Gene3D" id="3.40.1110.10">
    <property type="entry name" value="Calcium-transporting ATPase, cytoplasmic domain N"/>
    <property type="match status" value="1"/>
</dbReference>
<dbReference type="Gene3D" id="3.40.50.1000">
    <property type="entry name" value="HAD superfamily/HAD-like"/>
    <property type="match status" value="1"/>
</dbReference>
<dbReference type="KEGG" id="tva:4766758"/>
<keyword evidence="2 7" id="KW-0812">Transmembrane</keyword>
<evidence type="ECO:0000313" key="9">
    <source>
        <dbReference type="EMBL" id="EAY08848.1"/>
    </source>
</evidence>
<feature type="transmembrane region" description="Helical" evidence="7">
    <location>
        <begin position="66"/>
        <end position="86"/>
    </location>
</feature>
<keyword evidence="4" id="KW-0460">Magnesium</keyword>
<dbReference type="InterPro" id="IPR023214">
    <property type="entry name" value="HAD_sf"/>
</dbReference>
<dbReference type="FunFam" id="2.70.150.10:FF:000171">
    <property type="entry name" value="Uncharacterized protein"/>
    <property type="match status" value="1"/>
</dbReference>
<evidence type="ECO:0000259" key="8">
    <source>
        <dbReference type="Pfam" id="PF16212"/>
    </source>
</evidence>
<dbReference type="InterPro" id="IPR023298">
    <property type="entry name" value="ATPase_P-typ_TM_dom_sf"/>
</dbReference>
<evidence type="ECO:0000256" key="7">
    <source>
        <dbReference type="SAM" id="Phobius"/>
    </source>
</evidence>
<dbReference type="OrthoDB" id="116380at2759"/>
<dbReference type="GO" id="GO:0005886">
    <property type="term" value="C:plasma membrane"/>
    <property type="evidence" value="ECO:0000318"/>
    <property type="project" value="GO_Central"/>
</dbReference>
<reference evidence="9" key="1">
    <citation type="submission" date="2006-10" db="EMBL/GenBank/DDBJ databases">
        <authorList>
            <person name="Amadeo P."/>
            <person name="Zhao Q."/>
            <person name="Wortman J."/>
            <person name="Fraser-Liggett C."/>
            <person name="Carlton J."/>
        </authorList>
    </citation>
    <scope>NUCLEOTIDE SEQUENCE</scope>
    <source>
        <strain evidence="9">G3</strain>
    </source>
</reference>
<feature type="domain" description="P-type ATPase C-terminal" evidence="8">
    <location>
        <begin position="772"/>
        <end position="1014"/>
    </location>
</feature>
<dbReference type="AlphaFoldDB" id="A2EEP2"/>
<evidence type="ECO:0000256" key="5">
    <source>
        <dbReference type="ARBA" id="ARBA00022989"/>
    </source>
</evidence>
<dbReference type="Proteomes" id="UP000001542">
    <property type="component" value="Unassembled WGS sequence"/>
</dbReference>
<dbReference type="PANTHER" id="PTHR24092:SF175">
    <property type="entry name" value="PHOSPHOLIPID-TRANSPORTING ATPASE"/>
    <property type="match status" value="1"/>
</dbReference>
<feature type="transmembrane region" description="Helical" evidence="7">
    <location>
        <begin position="801"/>
        <end position="821"/>
    </location>
</feature>
<feature type="transmembrane region" description="Helical" evidence="7">
    <location>
        <begin position="38"/>
        <end position="60"/>
    </location>
</feature>
<organism evidence="9 10">
    <name type="scientific">Trichomonas vaginalis (strain ATCC PRA-98 / G3)</name>
    <dbReference type="NCBI Taxonomy" id="412133"/>
    <lineage>
        <taxon>Eukaryota</taxon>
        <taxon>Metamonada</taxon>
        <taxon>Parabasalia</taxon>
        <taxon>Trichomonadida</taxon>
        <taxon>Trichomonadidae</taxon>
        <taxon>Trichomonas</taxon>
    </lineage>
</organism>
<dbReference type="SUPFAM" id="SSF56784">
    <property type="entry name" value="HAD-like"/>
    <property type="match status" value="1"/>
</dbReference>
<dbReference type="SUPFAM" id="SSF81653">
    <property type="entry name" value="Calcium ATPase, transduction domain A"/>
    <property type="match status" value="1"/>
</dbReference>
<dbReference type="Gene3D" id="2.70.150.10">
    <property type="entry name" value="Calcium-transporting ATPase, cytoplasmic transduction domain A"/>
    <property type="match status" value="1"/>
</dbReference>
<feature type="transmembrane region" description="Helical" evidence="7">
    <location>
        <begin position="917"/>
        <end position="937"/>
    </location>
</feature>
<feature type="transmembrane region" description="Helical" evidence="7">
    <location>
        <begin position="949"/>
        <end position="966"/>
    </location>
</feature>
<accession>A2EEP2</accession>
<evidence type="ECO:0000256" key="2">
    <source>
        <dbReference type="ARBA" id="ARBA00022692"/>
    </source>
</evidence>
<dbReference type="InterPro" id="IPR036412">
    <property type="entry name" value="HAD-like_sf"/>
</dbReference>
<dbReference type="eggNOG" id="KOG0206">
    <property type="taxonomic scope" value="Eukaryota"/>
</dbReference>
<evidence type="ECO:0000256" key="6">
    <source>
        <dbReference type="ARBA" id="ARBA00023136"/>
    </source>
</evidence>
<dbReference type="InterPro" id="IPR008250">
    <property type="entry name" value="ATPase_P-typ_transduc_dom_A_sf"/>
</dbReference>
<proteinExistence type="predicted"/>
<dbReference type="STRING" id="5722.A2EEP2"/>
<keyword evidence="3" id="KW-0479">Metal-binding</keyword>
<evidence type="ECO:0000256" key="4">
    <source>
        <dbReference type="ARBA" id="ARBA00022842"/>
    </source>
</evidence>
<dbReference type="VEuPathDB" id="TrichDB:TVAGG3_0981710"/>
<dbReference type="Pfam" id="PF16212">
    <property type="entry name" value="PhoLip_ATPase_C"/>
    <property type="match status" value="1"/>
</dbReference>
<dbReference type="PANTHER" id="PTHR24092">
    <property type="entry name" value="PROBABLE PHOSPHOLIPID-TRANSPORTING ATPASE"/>
    <property type="match status" value="1"/>
</dbReference>
<name>A2EEP2_TRIV3</name>
<feature type="transmembrane region" description="Helical" evidence="7">
    <location>
        <begin position="986"/>
        <end position="1008"/>
    </location>
</feature>
<gene>
    <name evidence="9" type="ORF">TVAG_050830</name>
</gene>
<dbReference type="RefSeq" id="XP_001321071.1">
    <property type="nucleotide sequence ID" value="XM_001321036.1"/>
</dbReference>
<feature type="transmembrane region" description="Helical" evidence="7">
    <location>
        <begin position="275"/>
        <end position="295"/>
    </location>
</feature>
<dbReference type="SUPFAM" id="SSF81665">
    <property type="entry name" value="Calcium ATPase, transmembrane domain M"/>
    <property type="match status" value="1"/>
</dbReference>
<protein>
    <recommendedName>
        <fullName evidence="8">P-type ATPase C-terminal domain-containing protein</fullName>
    </recommendedName>
</protein>
<dbReference type="GO" id="GO:0140326">
    <property type="term" value="F:ATPase-coupled intramembrane lipid transporter activity"/>
    <property type="evidence" value="ECO:0000318"/>
    <property type="project" value="GO_Central"/>
</dbReference>